<feature type="compositionally biased region" description="Low complexity" evidence="1">
    <location>
        <begin position="546"/>
        <end position="555"/>
    </location>
</feature>
<dbReference type="PANTHER" id="PTHR11750:SF26">
    <property type="entry name" value="PROTEIN N-TERMINAL AMIDASE"/>
    <property type="match status" value="1"/>
</dbReference>
<accession>A0A2P4ZEH6</accession>
<feature type="region of interest" description="Disordered" evidence="1">
    <location>
        <begin position="700"/>
        <end position="727"/>
    </location>
</feature>
<feature type="region of interest" description="Disordered" evidence="1">
    <location>
        <begin position="739"/>
        <end position="837"/>
    </location>
</feature>
<feature type="compositionally biased region" description="Polar residues" evidence="1">
    <location>
        <begin position="703"/>
        <end position="712"/>
    </location>
</feature>
<dbReference type="GO" id="GO:0030163">
    <property type="term" value="P:protein catabolic process"/>
    <property type="evidence" value="ECO:0007669"/>
    <property type="project" value="TreeGrafter"/>
</dbReference>
<dbReference type="PROSITE" id="PS50263">
    <property type="entry name" value="CN_HYDROLASE"/>
    <property type="match status" value="1"/>
</dbReference>
<feature type="domain" description="CN hydrolase" evidence="2">
    <location>
        <begin position="1"/>
        <end position="280"/>
    </location>
</feature>
<feature type="compositionally biased region" description="Polar residues" evidence="1">
    <location>
        <begin position="597"/>
        <end position="619"/>
    </location>
</feature>
<dbReference type="EMBL" id="JPDN02000035">
    <property type="protein sequence ID" value="PON22689.1"/>
    <property type="molecule type" value="Genomic_DNA"/>
</dbReference>
<evidence type="ECO:0000313" key="3">
    <source>
        <dbReference type="EMBL" id="PON22689.1"/>
    </source>
</evidence>
<dbReference type="CDD" id="cd07566">
    <property type="entry name" value="ScNTA1_like"/>
    <property type="match status" value="1"/>
</dbReference>
<dbReference type="InterPro" id="IPR003010">
    <property type="entry name" value="C-N_Hydrolase"/>
</dbReference>
<comment type="caution">
    <text evidence="3">The sequence shown here is derived from an EMBL/GenBank/DDBJ whole genome shotgun (WGS) entry which is preliminary data.</text>
</comment>
<dbReference type="Proteomes" id="UP000054821">
    <property type="component" value="Unassembled WGS sequence"/>
</dbReference>
<feature type="compositionally biased region" description="Basic and acidic residues" evidence="1">
    <location>
        <begin position="518"/>
        <end position="527"/>
    </location>
</feature>
<dbReference type="GO" id="GO:0008418">
    <property type="term" value="F:protein-N-terminal asparagine amidohydrolase activity"/>
    <property type="evidence" value="ECO:0007669"/>
    <property type="project" value="InterPro"/>
</dbReference>
<proteinExistence type="predicted"/>
<dbReference type="GO" id="GO:0070773">
    <property type="term" value="F:protein-N-terminal glutamine amidohydrolase activity"/>
    <property type="evidence" value="ECO:0007669"/>
    <property type="project" value="InterPro"/>
</dbReference>
<evidence type="ECO:0000259" key="2">
    <source>
        <dbReference type="PROSITE" id="PS50263"/>
    </source>
</evidence>
<dbReference type="STRING" id="398673.A0A2P4ZEH6"/>
<keyword evidence="4" id="KW-1185">Reference proteome</keyword>
<feature type="region of interest" description="Disordered" evidence="1">
    <location>
        <begin position="392"/>
        <end position="433"/>
    </location>
</feature>
<reference evidence="3 4" key="1">
    <citation type="journal article" date="2016" name="Genome Announc.">
        <title>Draft Whole-Genome Sequence of Trichoderma gamsii T6085, a Promising Biocontrol Agent of Fusarium Head Blight on Wheat.</title>
        <authorList>
            <person name="Baroncelli R."/>
            <person name="Zapparata A."/>
            <person name="Piaggeschi G."/>
            <person name="Sarrocco S."/>
            <person name="Vannacci G."/>
        </authorList>
    </citation>
    <scope>NUCLEOTIDE SEQUENCE [LARGE SCALE GENOMIC DNA]</scope>
    <source>
        <strain evidence="3 4">T6085</strain>
    </source>
</reference>
<dbReference type="AlphaFoldDB" id="A0A2P4ZEH6"/>
<name>A0A2P4ZEH6_9HYPO</name>
<feature type="compositionally biased region" description="Polar residues" evidence="1">
    <location>
        <begin position="649"/>
        <end position="663"/>
    </location>
</feature>
<dbReference type="GeneID" id="29988442"/>
<feature type="compositionally biased region" description="Polar residues" evidence="1">
    <location>
        <begin position="566"/>
        <end position="589"/>
    </location>
</feature>
<feature type="compositionally biased region" description="Polar residues" evidence="1">
    <location>
        <begin position="528"/>
        <end position="545"/>
    </location>
</feature>
<dbReference type="InterPro" id="IPR036526">
    <property type="entry name" value="C-N_Hydrolase_sf"/>
</dbReference>
<evidence type="ECO:0000313" key="4">
    <source>
        <dbReference type="Proteomes" id="UP000054821"/>
    </source>
</evidence>
<dbReference type="PANTHER" id="PTHR11750">
    <property type="entry name" value="PROTEIN N-TERMINAL AMIDASE"/>
    <property type="match status" value="1"/>
</dbReference>
<feature type="compositionally biased region" description="Polar residues" evidence="1">
    <location>
        <begin position="392"/>
        <end position="410"/>
    </location>
</feature>
<dbReference type="RefSeq" id="XP_018658405.1">
    <property type="nucleotide sequence ID" value="XM_018808359.1"/>
</dbReference>
<dbReference type="InterPro" id="IPR039703">
    <property type="entry name" value="Nta1"/>
</dbReference>
<gene>
    <name evidence="3" type="ORF">TGAM01_v208375</name>
</gene>
<feature type="compositionally biased region" description="Polar residues" evidence="1">
    <location>
        <begin position="739"/>
        <end position="760"/>
    </location>
</feature>
<feature type="region of interest" description="Disordered" evidence="1">
    <location>
        <begin position="486"/>
        <end position="663"/>
    </location>
</feature>
<sequence>MRIGCLQFAPQVGDVDNNLNRADAVLSKANPEDLDILVLPEMAFSGYNFKSLQDISPFLEPSGSGITSLWARTMALKYNCTVLAGYPEKVDVSPNWPTGPEYYNSAIVVNGDGETIANYRKAFLYYTDESWALEGSRGFYDGYIPGLGNTAIGFGMDMNPYKFEAPWHAFEFAFHILEVESNLVIVTMSWMTREDRRHFSRMPNEPDMDTLTYWITRLEPLIRSNNEDEIIVVFCNRTGTEDEITYAGTSAVIGIQEGEVKVYGLLGRGEKDLLVIDTNNRPYAKLLYRPEDMVGGLSKHPVKLEQQQGISNADTRAMFASEKPYAQQEKSVKIPSSLDRNNTVPAAPSLKVTPLAVRPRLVIPQSPPILPNQQYSEEDDVLSAISMKSAKSMQSVKSNESEASVQTIRSNPRPPEDSTPYPNSGLPLSGYPTNGFRNEYEKRIYGGQVVITHDSDTVSPTTPFEGVSPITPLRAWRPHDGIFRTPIAGPGGWTPSTPIGKKPEPFPWSEIKNINPESNKDASKDEGVNNNKVMGISDTGSNDAQSPRSNTSSKTSKSKLSDAKTPQNNNQSEKQLSRPSSPKSRNASRSGVRGRTDSSLSQRDISLDVSQHIEQISQRAESRNRYKNNGRSHQQQQQQQSGSIVDRLSSPNIGSDEWSSSGADSAMDHLLIPIAASPSILGPGARANIPTPVAIDYYRRPTAQRSPQNVRLQQRPDHGSPRSDAMNNGIDLQYVSISGTPQTSAHSPDTQDTSTRSISRGRQPKRRDTSTNAATEDITTERATSADSIINGILHTRVAKRHSSQKKDARNPSQSNEGSSHAEHVHSHSVPNESEFERVEVISCPSCPIHGRHSASSHDASKRTSDSTGQRRRASEVASEEKAGSDCNIRSEKKDAEKAEGNMVEANARSMDQETAASISNQYASTNEQLNNNKSVLLGSTAQMELSSESQPLRIRSTYNPSTPRAMIFNPDDTHINATLVENKMGNEREQQLPSWFTVEGKMGDETFDS</sequence>
<dbReference type="SUPFAM" id="SSF56317">
    <property type="entry name" value="Carbon-nitrogen hydrolase"/>
    <property type="match status" value="1"/>
</dbReference>
<feature type="region of interest" description="Disordered" evidence="1">
    <location>
        <begin position="850"/>
        <end position="900"/>
    </location>
</feature>
<dbReference type="Pfam" id="PF00795">
    <property type="entry name" value="CN_hydrolase"/>
    <property type="match status" value="1"/>
</dbReference>
<organism evidence="3 4">
    <name type="scientific">Trichoderma gamsii</name>
    <dbReference type="NCBI Taxonomy" id="398673"/>
    <lineage>
        <taxon>Eukaryota</taxon>
        <taxon>Fungi</taxon>
        <taxon>Dikarya</taxon>
        <taxon>Ascomycota</taxon>
        <taxon>Pezizomycotina</taxon>
        <taxon>Sordariomycetes</taxon>
        <taxon>Hypocreomycetidae</taxon>
        <taxon>Hypocreales</taxon>
        <taxon>Hypocreaceae</taxon>
        <taxon>Trichoderma</taxon>
    </lineage>
</organism>
<protein>
    <recommendedName>
        <fullName evidence="2">CN hydrolase domain-containing protein</fullName>
    </recommendedName>
</protein>
<feature type="compositionally biased region" description="Basic and acidic residues" evidence="1">
    <location>
        <begin position="873"/>
        <end position="900"/>
    </location>
</feature>
<feature type="region of interest" description="Disordered" evidence="1">
    <location>
        <begin position="323"/>
        <end position="346"/>
    </location>
</feature>
<evidence type="ECO:0000256" key="1">
    <source>
        <dbReference type="SAM" id="MobiDB-lite"/>
    </source>
</evidence>
<dbReference type="Gene3D" id="3.60.110.10">
    <property type="entry name" value="Carbon-nitrogen hydrolase"/>
    <property type="match status" value="1"/>
</dbReference>